<sequence length="66" mass="7241">MIKVVAPQMVQRVVDRAMQAHGAMGLSGDRPLAQFFSLARILRLADGPDEVHAAALGKMEIKKNQR</sequence>
<evidence type="ECO:0000256" key="1">
    <source>
        <dbReference type="ARBA" id="ARBA00022630"/>
    </source>
</evidence>
<dbReference type="InterPro" id="IPR050741">
    <property type="entry name" value="Acyl-CoA_dehydrogenase"/>
</dbReference>
<accession>A0AA35TQL3</accession>
<dbReference type="Proteomes" id="UP001174909">
    <property type="component" value="Unassembled WGS sequence"/>
</dbReference>
<dbReference type="AlphaFoldDB" id="A0AA35TQL3"/>
<name>A0AA35TQL3_GEOBA</name>
<evidence type="ECO:0000313" key="5">
    <source>
        <dbReference type="Proteomes" id="UP001174909"/>
    </source>
</evidence>
<dbReference type="InterPro" id="IPR036250">
    <property type="entry name" value="AcylCo_DH-like_C"/>
</dbReference>
<dbReference type="SUPFAM" id="SSF47203">
    <property type="entry name" value="Acyl-CoA dehydrogenase C-terminal domain-like"/>
    <property type="match status" value="1"/>
</dbReference>
<dbReference type="Gene3D" id="1.20.140.10">
    <property type="entry name" value="Butyryl-CoA Dehydrogenase, subunit A, domain 3"/>
    <property type="match status" value="1"/>
</dbReference>
<gene>
    <name evidence="4" type="ORF">GBAR_LOCUS28777</name>
</gene>
<dbReference type="GO" id="GO:0005739">
    <property type="term" value="C:mitochondrion"/>
    <property type="evidence" value="ECO:0007669"/>
    <property type="project" value="TreeGrafter"/>
</dbReference>
<dbReference type="PANTHER" id="PTHR48083:SF35">
    <property type="entry name" value="ACYL-COA DEHYDROGENASE FAMILY MEMBER 10"/>
    <property type="match status" value="1"/>
</dbReference>
<proteinExistence type="predicted"/>
<comment type="caution">
    <text evidence="4">The sequence shown here is derived from an EMBL/GenBank/DDBJ whole genome shotgun (WGS) entry which is preliminary data.</text>
</comment>
<dbReference type="EMBL" id="CASHTH010004028">
    <property type="protein sequence ID" value="CAI8052620.1"/>
    <property type="molecule type" value="Genomic_DNA"/>
</dbReference>
<dbReference type="GO" id="GO:0003995">
    <property type="term" value="F:acyl-CoA dehydrogenase activity"/>
    <property type="evidence" value="ECO:0007669"/>
    <property type="project" value="TreeGrafter"/>
</dbReference>
<protein>
    <submittedName>
        <fullName evidence="4">Acyl-CoA dehydrogenase family member 10</fullName>
    </submittedName>
</protein>
<dbReference type="InterPro" id="IPR009075">
    <property type="entry name" value="AcylCo_DH/oxidase_C"/>
</dbReference>
<reference evidence="4" key="1">
    <citation type="submission" date="2023-03" db="EMBL/GenBank/DDBJ databases">
        <authorList>
            <person name="Steffen K."/>
            <person name="Cardenas P."/>
        </authorList>
    </citation>
    <scope>NUCLEOTIDE SEQUENCE</scope>
</reference>
<keyword evidence="1" id="KW-0285">Flavoprotein</keyword>
<evidence type="ECO:0000313" key="4">
    <source>
        <dbReference type="EMBL" id="CAI8052620.1"/>
    </source>
</evidence>
<dbReference type="GO" id="GO:0033539">
    <property type="term" value="P:fatty acid beta-oxidation using acyl-CoA dehydrogenase"/>
    <property type="evidence" value="ECO:0007669"/>
    <property type="project" value="TreeGrafter"/>
</dbReference>
<dbReference type="Pfam" id="PF00441">
    <property type="entry name" value="Acyl-CoA_dh_1"/>
    <property type="match status" value="1"/>
</dbReference>
<feature type="domain" description="Acyl-CoA dehydrogenase/oxidase C-terminal" evidence="3">
    <location>
        <begin position="1"/>
        <end position="57"/>
    </location>
</feature>
<evidence type="ECO:0000256" key="2">
    <source>
        <dbReference type="ARBA" id="ARBA00023002"/>
    </source>
</evidence>
<dbReference type="PANTHER" id="PTHR48083">
    <property type="entry name" value="MEDIUM-CHAIN SPECIFIC ACYL-COA DEHYDROGENASE, MITOCHONDRIAL-RELATED"/>
    <property type="match status" value="1"/>
</dbReference>
<keyword evidence="2" id="KW-0560">Oxidoreductase</keyword>
<organism evidence="4 5">
    <name type="scientific">Geodia barretti</name>
    <name type="common">Barrett's horny sponge</name>
    <dbReference type="NCBI Taxonomy" id="519541"/>
    <lineage>
        <taxon>Eukaryota</taxon>
        <taxon>Metazoa</taxon>
        <taxon>Porifera</taxon>
        <taxon>Demospongiae</taxon>
        <taxon>Heteroscleromorpha</taxon>
        <taxon>Tetractinellida</taxon>
        <taxon>Astrophorina</taxon>
        <taxon>Geodiidae</taxon>
        <taxon>Geodia</taxon>
    </lineage>
</organism>
<keyword evidence="5" id="KW-1185">Reference proteome</keyword>
<evidence type="ECO:0000259" key="3">
    <source>
        <dbReference type="Pfam" id="PF00441"/>
    </source>
</evidence>